<evidence type="ECO:0000313" key="2">
    <source>
        <dbReference type="Proteomes" id="UP000499080"/>
    </source>
</evidence>
<dbReference type="Proteomes" id="UP000499080">
    <property type="component" value="Unassembled WGS sequence"/>
</dbReference>
<dbReference type="EMBL" id="BGPR01013381">
    <property type="protein sequence ID" value="GBN60395.1"/>
    <property type="molecule type" value="Genomic_DNA"/>
</dbReference>
<protein>
    <submittedName>
        <fullName evidence="1">Uncharacterized protein</fullName>
    </submittedName>
</protein>
<comment type="caution">
    <text evidence="1">The sequence shown here is derived from an EMBL/GenBank/DDBJ whole genome shotgun (WGS) entry which is preliminary data.</text>
</comment>
<gene>
    <name evidence="1" type="ORF">AVEN_202909_1</name>
</gene>
<organism evidence="1 2">
    <name type="scientific">Araneus ventricosus</name>
    <name type="common">Orbweaver spider</name>
    <name type="synonym">Epeira ventricosa</name>
    <dbReference type="NCBI Taxonomy" id="182803"/>
    <lineage>
        <taxon>Eukaryota</taxon>
        <taxon>Metazoa</taxon>
        <taxon>Ecdysozoa</taxon>
        <taxon>Arthropoda</taxon>
        <taxon>Chelicerata</taxon>
        <taxon>Arachnida</taxon>
        <taxon>Araneae</taxon>
        <taxon>Araneomorphae</taxon>
        <taxon>Entelegynae</taxon>
        <taxon>Araneoidea</taxon>
        <taxon>Araneidae</taxon>
        <taxon>Araneus</taxon>
    </lineage>
</organism>
<proteinExistence type="predicted"/>
<reference evidence="1 2" key="1">
    <citation type="journal article" date="2019" name="Sci. Rep.">
        <title>Orb-weaving spider Araneus ventricosus genome elucidates the spidroin gene catalogue.</title>
        <authorList>
            <person name="Kono N."/>
            <person name="Nakamura H."/>
            <person name="Ohtoshi R."/>
            <person name="Moran D.A.P."/>
            <person name="Shinohara A."/>
            <person name="Yoshida Y."/>
            <person name="Fujiwara M."/>
            <person name="Mori M."/>
            <person name="Tomita M."/>
            <person name="Arakawa K."/>
        </authorList>
    </citation>
    <scope>NUCLEOTIDE SEQUENCE [LARGE SCALE GENOMIC DNA]</scope>
</reference>
<dbReference type="AlphaFoldDB" id="A0A4Y2Q878"/>
<sequence>MKRQPILQTYLSHHREDLWLSTSDFRVSSLFACPLLYQMFRTRNLQTRRRDFTNSPPWSVLDRRACRLKLCSYPSFFFNSVEVYEYFKINFAIWDEFP</sequence>
<evidence type="ECO:0000313" key="1">
    <source>
        <dbReference type="EMBL" id="GBN60395.1"/>
    </source>
</evidence>
<keyword evidence="2" id="KW-1185">Reference proteome</keyword>
<accession>A0A4Y2Q878</accession>
<name>A0A4Y2Q878_ARAVE</name>